<dbReference type="RefSeq" id="WP_111611717.1">
    <property type="nucleotide sequence ID" value="NZ_QLLK01000006.1"/>
</dbReference>
<dbReference type="OrthoDB" id="822888at2"/>
<proteinExistence type="predicted"/>
<dbReference type="Proteomes" id="UP000249610">
    <property type="component" value="Unassembled WGS sequence"/>
</dbReference>
<dbReference type="Gene3D" id="1.25.40.10">
    <property type="entry name" value="Tetratricopeptide repeat domain"/>
    <property type="match status" value="1"/>
</dbReference>
<name>A0A327PAL8_9BACT</name>
<dbReference type="AlphaFoldDB" id="A0A327PAL8"/>
<evidence type="ECO:0008006" key="3">
    <source>
        <dbReference type="Google" id="ProtNLM"/>
    </source>
</evidence>
<evidence type="ECO:0000313" key="2">
    <source>
        <dbReference type="Proteomes" id="UP000249610"/>
    </source>
</evidence>
<accession>A0A327PAL8</accession>
<gene>
    <name evidence="1" type="ORF">LV83_02371</name>
</gene>
<organism evidence="1 2">
    <name type="scientific">Algoriphagus yeomjeoni</name>
    <dbReference type="NCBI Taxonomy" id="291403"/>
    <lineage>
        <taxon>Bacteria</taxon>
        <taxon>Pseudomonadati</taxon>
        <taxon>Bacteroidota</taxon>
        <taxon>Cytophagia</taxon>
        <taxon>Cytophagales</taxon>
        <taxon>Cyclobacteriaceae</taxon>
        <taxon>Algoriphagus</taxon>
    </lineage>
</organism>
<reference evidence="1 2" key="1">
    <citation type="submission" date="2018-06" db="EMBL/GenBank/DDBJ databases">
        <title>Genomic Encyclopedia of Archaeal and Bacterial Type Strains, Phase II (KMG-II): from individual species to whole genera.</title>
        <authorList>
            <person name="Goeker M."/>
        </authorList>
    </citation>
    <scope>NUCLEOTIDE SEQUENCE [LARGE SCALE GENOMIC DNA]</scope>
    <source>
        <strain evidence="1 2">DSM 23446</strain>
    </source>
</reference>
<dbReference type="InterPro" id="IPR011990">
    <property type="entry name" value="TPR-like_helical_dom_sf"/>
</dbReference>
<keyword evidence="2" id="KW-1185">Reference proteome</keyword>
<dbReference type="EMBL" id="QLLK01000006">
    <property type="protein sequence ID" value="RAI89330.1"/>
    <property type="molecule type" value="Genomic_DNA"/>
</dbReference>
<evidence type="ECO:0000313" key="1">
    <source>
        <dbReference type="EMBL" id="RAI89330.1"/>
    </source>
</evidence>
<sequence>MNREQLQRDFFPAEIMLKLYRDLAGSGAEAKIELIDEYIEKVRDSYDEDVLYIKQHNQIAHIYCMSEQHKQAISHFEMVVEKMAPDDYPPIYFLAINLLIRSNCILTNYDVAKKWGELALKNHHHADPISKLHILNDYMDVLSETETDLDKKHYSVIQSIIDEYGFPEKLGDPVETVRSMNKRHKFWARKMGDLTLAYAKTDGANTFEDLEQYIESCEIGWYKVHALKSLDLLKNKSAQG</sequence>
<protein>
    <recommendedName>
        <fullName evidence="3">Tetratricopeptide repeat protein</fullName>
    </recommendedName>
</protein>
<comment type="caution">
    <text evidence="1">The sequence shown here is derived from an EMBL/GenBank/DDBJ whole genome shotgun (WGS) entry which is preliminary data.</text>
</comment>